<reference evidence="1 2" key="1">
    <citation type="submission" date="2024-02" db="EMBL/GenBank/DDBJ databases">
        <authorList>
            <person name="Vignale AGUSTIN F."/>
            <person name="Sosa J E."/>
            <person name="Modenutti C."/>
        </authorList>
    </citation>
    <scope>NUCLEOTIDE SEQUENCE [LARGE SCALE GENOMIC DNA]</scope>
</reference>
<gene>
    <name evidence="1" type="ORF">ILEXP_LOCUS38776</name>
</gene>
<evidence type="ECO:0000313" key="2">
    <source>
        <dbReference type="Proteomes" id="UP001642360"/>
    </source>
</evidence>
<dbReference type="Proteomes" id="UP001642360">
    <property type="component" value="Unassembled WGS sequence"/>
</dbReference>
<organism evidence="1 2">
    <name type="scientific">Ilex paraguariensis</name>
    <name type="common">yerba mate</name>
    <dbReference type="NCBI Taxonomy" id="185542"/>
    <lineage>
        <taxon>Eukaryota</taxon>
        <taxon>Viridiplantae</taxon>
        <taxon>Streptophyta</taxon>
        <taxon>Embryophyta</taxon>
        <taxon>Tracheophyta</taxon>
        <taxon>Spermatophyta</taxon>
        <taxon>Magnoliopsida</taxon>
        <taxon>eudicotyledons</taxon>
        <taxon>Gunneridae</taxon>
        <taxon>Pentapetalae</taxon>
        <taxon>asterids</taxon>
        <taxon>campanulids</taxon>
        <taxon>Aquifoliales</taxon>
        <taxon>Aquifoliaceae</taxon>
        <taxon>Ilex</taxon>
    </lineage>
</organism>
<evidence type="ECO:0008006" key="3">
    <source>
        <dbReference type="Google" id="ProtNLM"/>
    </source>
</evidence>
<proteinExistence type="predicted"/>
<comment type="caution">
    <text evidence="1">The sequence shown here is derived from an EMBL/GenBank/DDBJ whole genome shotgun (WGS) entry which is preliminary data.</text>
</comment>
<evidence type="ECO:0000313" key="1">
    <source>
        <dbReference type="EMBL" id="CAK9169333.1"/>
    </source>
</evidence>
<name>A0ABC8TPK9_9AQUA</name>
<sequence length="138" mass="15295">MGFNVGDEIFKDMNLPKLLVDANPFNLSISVCGEMITVFQYDNRLKSKRCSVWIMKEYGVVETNGELLMALSDGTLVLYNPKSKGVKKIGICGGRDSYNVGNYVESLVFLDRGAQIDSYDEAMFEEEPNISGEDAAMA</sequence>
<keyword evidence="2" id="KW-1185">Reference proteome</keyword>
<dbReference type="EMBL" id="CAUOFW020005280">
    <property type="protein sequence ID" value="CAK9169333.1"/>
    <property type="molecule type" value="Genomic_DNA"/>
</dbReference>
<protein>
    <recommendedName>
        <fullName evidence="3">F-box protein</fullName>
    </recommendedName>
</protein>
<dbReference type="AlphaFoldDB" id="A0ABC8TPK9"/>
<accession>A0ABC8TPK9</accession>